<evidence type="ECO:0000313" key="2">
    <source>
        <dbReference type="Proteomes" id="UP000636800"/>
    </source>
</evidence>
<keyword evidence="2" id="KW-1185">Reference proteome</keyword>
<dbReference type="EMBL" id="JADCNL010000004">
    <property type="protein sequence ID" value="KAG0484266.1"/>
    <property type="molecule type" value="Genomic_DNA"/>
</dbReference>
<organism evidence="1 2">
    <name type="scientific">Vanilla planifolia</name>
    <name type="common">Vanilla</name>
    <dbReference type="NCBI Taxonomy" id="51239"/>
    <lineage>
        <taxon>Eukaryota</taxon>
        <taxon>Viridiplantae</taxon>
        <taxon>Streptophyta</taxon>
        <taxon>Embryophyta</taxon>
        <taxon>Tracheophyta</taxon>
        <taxon>Spermatophyta</taxon>
        <taxon>Magnoliopsida</taxon>
        <taxon>Liliopsida</taxon>
        <taxon>Asparagales</taxon>
        <taxon>Orchidaceae</taxon>
        <taxon>Vanilloideae</taxon>
        <taxon>Vanilleae</taxon>
        <taxon>Vanilla</taxon>
    </lineage>
</organism>
<feature type="non-terminal residue" evidence="1">
    <location>
        <position position="1"/>
    </location>
</feature>
<dbReference type="OrthoDB" id="8904098at2759"/>
<protein>
    <submittedName>
        <fullName evidence="1">Uncharacterized protein</fullName>
    </submittedName>
</protein>
<name>A0A835R2B7_VANPL</name>
<dbReference type="Proteomes" id="UP000636800">
    <property type="component" value="Unassembled WGS sequence"/>
</dbReference>
<sequence length="55" mass="6289">MKVKRIKIEIIDPMYMASTLLQQRSPTSGDRQRVANLCVEKFFALPLIHSSLADQ</sequence>
<dbReference type="AlphaFoldDB" id="A0A835R2B7"/>
<gene>
    <name evidence="1" type="ORF">HPP92_008345</name>
</gene>
<evidence type="ECO:0000313" key="1">
    <source>
        <dbReference type="EMBL" id="KAG0484266.1"/>
    </source>
</evidence>
<accession>A0A835R2B7</accession>
<comment type="caution">
    <text evidence="1">The sequence shown here is derived from an EMBL/GenBank/DDBJ whole genome shotgun (WGS) entry which is preliminary data.</text>
</comment>
<reference evidence="1 2" key="1">
    <citation type="journal article" date="2020" name="Nat. Food">
        <title>A phased Vanilla planifolia genome enables genetic improvement of flavour and production.</title>
        <authorList>
            <person name="Hasing T."/>
            <person name="Tang H."/>
            <person name="Brym M."/>
            <person name="Khazi F."/>
            <person name="Huang T."/>
            <person name="Chambers A.H."/>
        </authorList>
    </citation>
    <scope>NUCLEOTIDE SEQUENCE [LARGE SCALE GENOMIC DNA]</scope>
    <source>
        <tissue evidence="1">Leaf</tissue>
    </source>
</reference>
<proteinExistence type="predicted"/>